<feature type="domain" description="O-antigen ligase-related" evidence="6">
    <location>
        <begin position="4"/>
        <end position="125"/>
    </location>
</feature>
<keyword evidence="4 5" id="KW-0472">Membrane</keyword>
<name>A0ABY6LVZ5_9FLAO</name>
<keyword evidence="7" id="KW-0436">Ligase</keyword>
<proteinExistence type="predicted"/>
<evidence type="ECO:0000256" key="5">
    <source>
        <dbReference type="SAM" id="Phobius"/>
    </source>
</evidence>
<keyword evidence="2 5" id="KW-0812">Transmembrane</keyword>
<dbReference type="Pfam" id="PF04932">
    <property type="entry name" value="Wzy_C"/>
    <property type="match status" value="1"/>
</dbReference>
<reference evidence="7" key="1">
    <citation type="submission" date="2021-08" db="EMBL/GenBank/DDBJ databases">
        <title>Flavobacterium sp. strain CC-SYL302.</title>
        <authorList>
            <person name="Lin S.-Y."/>
            <person name="Lee T.-H."/>
            <person name="Young C.-C."/>
        </authorList>
    </citation>
    <scope>NUCLEOTIDE SEQUENCE</scope>
    <source>
        <strain evidence="7">CC-SYL302</strain>
    </source>
</reference>
<evidence type="ECO:0000259" key="6">
    <source>
        <dbReference type="Pfam" id="PF04932"/>
    </source>
</evidence>
<dbReference type="RefSeq" id="WP_264432285.1">
    <property type="nucleotide sequence ID" value="NZ_CP081495.1"/>
</dbReference>
<evidence type="ECO:0000256" key="2">
    <source>
        <dbReference type="ARBA" id="ARBA00022692"/>
    </source>
</evidence>
<feature type="transmembrane region" description="Helical" evidence="5">
    <location>
        <begin position="167"/>
        <end position="183"/>
    </location>
</feature>
<feature type="transmembrane region" description="Helical" evidence="5">
    <location>
        <begin position="118"/>
        <end position="136"/>
    </location>
</feature>
<dbReference type="GO" id="GO:0016874">
    <property type="term" value="F:ligase activity"/>
    <property type="evidence" value="ECO:0007669"/>
    <property type="project" value="UniProtKB-KW"/>
</dbReference>
<dbReference type="EMBL" id="CP081495">
    <property type="protein sequence ID" value="UYW00498.1"/>
    <property type="molecule type" value="Genomic_DNA"/>
</dbReference>
<evidence type="ECO:0000256" key="1">
    <source>
        <dbReference type="ARBA" id="ARBA00004141"/>
    </source>
</evidence>
<evidence type="ECO:0000313" key="8">
    <source>
        <dbReference type="Proteomes" id="UP001163328"/>
    </source>
</evidence>
<evidence type="ECO:0000256" key="4">
    <source>
        <dbReference type="ARBA" id="ARBA00023136"/>
    </source>
</evidence>
<organism evidence="7 8">
    <name type="scientific">Flavobacterium agricola</name>
    <dbReference type="NCBI Taxonomy" id="2870839"/>
    <lineage>
        <taxon>Bacteria</taxon>
        <taxon>Pseudomonadati</taxon>
        <taxon>Bacteroidota</taxon>
        <taxon>Flavobacteriia</taxon>
        <taxon>Flavobacteriales</taxon>
        <taxon>Flavobacteriaceae</taxon>
        <taxon>Flavobacterium</taxon>
    </lineage>
</organism>
<protein>
    <submittedName>
        <fullName evidence="7">O-antigen ligase family protein</fullName>
    </submittedName>
</protein>
<feature type="transmembrane region" description="Helical" evidence="5">
    <location>
        <begin position="143"/>
        <end position="161"/>
    </location>
</feature>
<gene>
    <name evidence="7" type="ORF">K5I29_08035</name>
</gene>
<feature type="transmembrane region" description="Helical" evidence="5">
    <location>
        <begin position="21"/>
        <end position="39"/>
    </location>
</feature>
<accession>A0ABY6LVZ5</accession>
<comment type="subcellular location">
    <subcellularLocation>
        <location evidence="1">Membrane</location>
        <topology evidence="1">Multi-pass membrane protein</topology>
    </subcellularLocation>
</comment>
<evidence type="ECO:0000313" key="7">
    <source>
        <dbReference type="EMBL" id="UYW00498.1"/>
    </source>
</evidence>
<keyword evidence="8" id="KW-1185">Reference proteome</keyword>
<evidence type="ECO:0000256" key="3">
    <source>
        <dbReference type="ARBA" id="ARBA00022989"/>
    </source>
</evidence>
<sequence>MILVFIGILFIYTNEKTKFRILVFSFISIIGFLLFWGFVSYTTDGLIVKRYNNQDAIGREKISKLSGRETLIESEWDMFLENPILGVGVGRNSEIRLEELGIRAASHNEITRLLAEHGSLGIIYLFIIIVLPFVVWYNNRQHLLLIPFFIFWILTINHAAMRMAAPAFIYSLCLLNVIINFEKKTKNENSLHRKQITS</sequence>
<keyword evidence="3 5" id="KW-1133">Transmembrane helix</keyword>
<dbReference type="Proteomes" id="UP001163328">
    <property type="component" value="Chromosome"/>
</dbReference>
<dbReference type="InterPro" id="IPR007016">
    <property type="entry name" value="O-antigen_ligase-rel_domated"/>
</dbReference>